<dbReference type="PANTHER" id="PTHR32204">
    <property type="entry name" value="ATPASE RAVA"/>
    <property type="match status" value="1"/>
</dbReference>
<dbReference type="InParanoid" id="F0XXE7"/>
<dbReference type="Gene3D" id="3.40.50.410">
    <property type="entry name" value="von Willebrand factor, type A domain"/>
    <property type="match status" value="1"/>
</dbReference>
<feature type="domain" description="AAA+ ATPase" evidence="3">
    <location>
        <begin position="599"/>
        <end position="741"/>
    </location>
</feature>
<feature type="region of interest" description="Disordered" evidence="1">
    <location>
        <begin position="215"/>
        <end position="251"/>
    </location>
</feature>
<dbReference type="Gene3D" id="3.40.50.300">
    <property type="entry name" value="P-loop containing nucleotide triphosphate hydrolases"/>
    <property type="match status" value="1"/>
</dbReference>
<dbReference type="InterPro" id="IPR045427">
    <property type="entry name" value="MoxR"/>
</dbReference>
<sequence>MGTARVAIALVVCLLGHTTALSLATAASPLQAIQSLDASLQSRLYARYGSLAAAGAAAEGVGVWRGCFLKGRVPDDAFDGAAWPGDAGARSRCQRAFAPVARVVGRHPRLARPALRALVEAALEDDAGAEAAALRSVVDGVGALEAVYGDGADAVVDAVLEAEDLAALLGTAASSGAGRFQRRAAAFEAMRRCADRVGDVEELAPLPSLGRRATAASGASRYGSDARRSRDGARGACVREAPPATEGFDGETLGRDLAALAPSRAELKSSTRLQCEFWTQAPSERLLLCDGSPLFRARYGDRALRSAAPLGLDDGARVSPARAKRRLPRGRRGPLVVCVDTSYSMTGAREGLAKAVALAAARAASDQRRACVVLAFGAGDELAELELPGPADPARAPERLDGLLDFLERGFGGGTDVISPLRRAVALLRARPAFADADVLLVSDGELMDPPVDASTAADLDALRRSRGLRVAGLLVGRSRRGDGLEHAAPGSPFDALCDGVHTFLADHDDLALLMGASARPPPSSTALAAAARRPRRGVRRRGGPLFAAAVDADAAAVEAAPPAFPVAPADLEAAAAHLERGLVERSAEARLVLLGAVGREHVLFVGPPGVAKSLLCRRLGELFGGPSFEIALTRFTTPDDVFGPLSLAALKDDAYRRAADGFAQEAPAVFFDEIFRARSLLPALLALLNERVWQDGPRRRPAALVSAVAAANTLGGDDDDDDDDALYDRFLIRREVAPVSDAAVADLLLGDDVDGACPRAFLAPLLAVPKPPRAALPRFFAELFGDARAFLRDRGDYVSDRRLRKCADLVRVAARANGRGAVGPLDALLAAHVLWQRPESRQPLEAWLLDRVVPDDAPTLATLLRAASSAAEAAELAAAVDASLGAVRDAEAGVAGGQLFLAPDALLAARQALAPLAAGRAAALERLADRARAVHMGDGGIVYYGGGDDDAAARDFCAAHRVVDGSCAAELRRMSRELDAPEVDALDAPAGAFGGACPNASYTLPRHRRRVAPSASALASFGRKLGALARNASALEIGGPTTAMGGLYAQEWASVDVVNWSDQAVRKIQGNRYGGDLVAATGGGATSGSAFYVDGRLLGQLVVGDGGRLEHVADGSYDVVMAFHVLEHFADPLRALAAWRRVLRPGGYFVVSVPWAEQTYDRRVPVSTIYDLILARADAADSSDDPEVLRRLEHRVRAYHRLVDLDTCPHCCDDLATARRLKGYHWHAWDLALLQEAMACIGAAVEPILAPALRAGDTVTIASTKTLAKMASDWDPAAGGPCRVLRVGAGGDAASPRLVDRNDLVRGDVVDQRRVGPLLYRASLELKCETRAAPAVCFVSCYGLVAERAVLLHGVEPSTASVSVYALGERELRALCAAGGDEPAAALLARWLGTEGSAATHKRRLSRADWTTVLRWVCARLSLAEEAGGLVLACDDLAAPPAPPAPEPAPAAAAPDFEDVGDVAVGAFAAEAYDRICAAAGDARGPATPPREPDLARAAASTVGDYGAACAAALCDAAVSDLGAPPASPRGVADRAYADAVAAALETVDRDEAAPVAERGYADVRSAALAAVESDAIRRRKRLPPAASRPHAKHLVIEAKIDALEREIEAKLRIAQGGDAEPAALAS</sequence>
<organism evidence="5">
    <name type="scientific">Aureococcus anophagefferens</name>
    <name type="common">Harmful bloom alga</name>
    <dbReference type="NCBI Taxonomy" id="44056"/>
    <lineage>
        <taxon>Eukaryota</taxon>
        <taxon>Sar</taxon>
        <taxon>Stramenopiles</taxon>
        <taxon>Ochrophyta</taxon>
        <taxon>Pelagophyceae</taxon>
        <taxon>Pelagomonadales</taxon>
        <taxon>Pelagomonadaceae</taxon>
        <taxon>Aureococcus</taxon>
    </lineage>
</organism>
<dbReference type="InterPro" id="IPR008912">
    <property type="entry name" value="Uncharacterised_CoxE"/>
</dbReference>
<dbReference type="Pfam" id="PF08241">
    <property type="entry name" value="Methyltransf_11"/>
    <property type="match status" value="1"/>
</dbReference>
<dbReference type="PANTHER" id="PTHR32204:SF0">
    <property type="entry name" value="ATPASE RAVA"/>
    <property type="match status" value="1"/>
</dbReference>
<proteinExistence type="predicted"/>
<feature type="compositionally biased region" description="Basic and acidic residues" evidence="1">
    <location>
        <begin position="224"/>
        <end position="233"/>
    </location>
</feature>
<accession>F0XXE7</accession>
<name>F0XXE7_AURAN</name>
<dbReference type="SUPFAM" id="SSF52540">
    <property type="entry name" value="P-loop containing nucleoside triphosphate hydrolases"/>
    <property type="match status" value="1"/>
</dbReference>
<dbReference type="GeneID" id="20223360"/>
<keyword evidence="5" id="KW-1185">Reference proteome</keyword>
<dbReference type="Pfam" id="PF20030">
    <property type="entry name" value="bpMoxR"/>
    <property type="match status" value="1"/>
</dbReference>
<dbReference type="EMBL" id="GL833121">
    <property type="protein sequence ID" value="EGB12359.1"/>
    <property type="molecule type" value="Genomic_DNA"/>
</dbReference>
<dbReference type="OrthoDB" id="47330at2759"/>
<dbReference type="Gene3D" id="3.40.50.150">
    <property type="entry name" value="Vaccinia Virus protein VP39"/>
    <property type="match status" value="1"/>
</dbReference>
<reference evidence="4 5" key="1">
    <citation type="journal article" date="2011" name="Proc. Natl. Acad. Sci. U.S.A.">
        <title>Niche of harmful alga Aureococcus anophagefferens revealed through ecogenomics.</title>
        <authorList>
            <person name="Gobler C.J."/>
            <person name="Berry D.L."/>
            <person name="Dyhrman S.T."/>
            <person name="Wilhelm S.W."/>
            <person name="Salamov A."/>
            <person name="Lobanov A.V."/>
            <person name="Zhang Y."/>
            <person name="Collier J.L."/>
            <person name="Wurch L.L."/>
            <person name="Kustka A.B."/>
            <person name="Dill B.D."/>
            <person name="Shah M."/>
            <person name="VerBerkmoes N.C."/>
            <person name="Kuo A."/>
            <person name="Terry A."/>
            <person name="Pangilinan J."/>
            <person name="Lindquist E.A."/>
            <person name="Lucas S."/>
            <person name="Paulsen I.T."/>
            <person name="Hattenrath-Lehmann T.K."/>
            <person name="Talmage S.C."/>
            <person name="Walker E.A."/>
            <person name="Koch F."/>
            <person name="Burson A.M."/>
            <person name="Marcoval M.A."/>
            <person name="Tang Y.Z."/>
            <person name="Lecleir G.R."/>
            <person name="Coyne K.J."/>
            <person name="Berg G.M."/>
            <person name="Bertrand E.M."/>
            <person name="Saito M.A."/>
            <person name="Gladyshev V.N."/>
            <person name="Grigoriev I.V."/>
        </authorList>
    </citation>
    <scope>NUCLEOTIDE SEQUENCE [LARGE SCALE GENOMIC DNA]</scope>
    <source>
        <strain evidence="5">CCMP 1984</strain>
    </source>
</reference>
<feature type="signal peptide" evidence="2">
    <location>
        <begin position="1"/>
        <end position="20"/>
    </location>
</feature>
<dbReference type="SUPFAM" id="SSF53300">
    <property type="entry name" value="vWA-like"/>
    <property type="match status" value="1"/>
</dbReference>
<evidence type="ECO:0000256" key="2">
    <source>
        <dbReference type="SAM" id="SignalP"/>
    </source>
</evidence>
<evidence type="ECO:0000259" key="3">
    <source>
        <dbReference type="SMART" id="SM00382"/>
    </source>
</evidence>
<dbReference type="eggNOG" id="ENOG502R89P">
    <property type="taxonomic scope" value="Eukaryota"/>
</dbReference>
<evidence type="ECO:0000256" key="1">
    <source>
        <dbReference type="SAM" id="MobiDB-lite"/>
    </source>
</evidence>
<dbReference type="InterPro" id="IPR036465">
    <property type="entry name" value="vWFA_dom_sf"/>
</dbReference>
<dbReference type="InterPro" id="IPR027417">
    <property type="entry name" value="P-loop_NTPase"/>
</dbReference>
<evidence type="ECO:0000313" key="4">
    <source>
        <dbReference type="EMBL" id="EGB12359.1"/>
    </source>
</evidence>
<feature type="chain" id="PRO_5003262517" description="AAA+ ATPase domain-containing protein" evidence="2">
    <location>
        <begin position="21"/>
        <end position="1628"/>
    </location>
</feature>
<dbReference type="GO" id="GO:0008757">
    <property type="term" value="F:S-adenosylmethionine-dependent methyltransferase activity"/>
    <property type="evidence" value="ECO:0007669"/>
    <property type="project" value="InterPro"/>
</dbReference>
<dbReference type="Pfam" id="PF05762">
    <property type="entry name" value="VWA_CoxE"/>
    <property type="match status" value="1"/>
</dbReference>
<dbReference type="SUPFAM" id="SSF53335">
    <property type="entry name" value="S-adenosyl-L-methionine-dependent methyltransferases"/>
    <property type="match status" value="1"/>
</dbReference>
<dbReference type="InterPro" id="IPR003593">
    <property type="entry name" value="AAA+_ATPase"/>
</dbReference>
<dbReference type="KEGG" id="aaf:AURANDRAFT_61197"/>
<dbReference type="Pfam" id="PF17868">
    <property type="entry name" value="AAA_lid_8"/>
    <property type="match status" value="1"/>
</dbReference>
<dbReference type="SMART" id="SM00382">
    <property type="entry name" value="AAA"/>
    <property type="match status" value="1"/>
</dbReference>
<protein>
    <recommendedName>
        <fullName evidence="3">AAA+ ATPase domain-containing protein</fullName>
    </recommendedName>
</protein>
<dbReference type="InterPro" id="IPR050513">
    <property type="entry name" value="RavA_ATPases"/>
</dbReference>
<dbReference type="InterPro" id="IPR013216">
    <property type="entry name" value="Methyltransf_11"/>
</dbReference>
<dbReference type="RefSeq" id="XP_009033400.1">
    <property type="nucleotide sequence ID" value="XM_009035152.1"/>
</dbReference>
<keyword evidence="2" id="KW-0732">Signal</keyword>
<gene>
    <name evidence="4" type="ORF">AURANDRAFT_61197</name>
</gene>
<evidence type="ECO:0000313" key="5">
    <source>
        <dbReference type="Proteomes" id="UP000002729"/>
    </source>
</evidence>
<dbReference type="InterPro" id="IPR041538">
    <property type="entry name" value="RavA-like_AAA_lid"/>
</dbReference>
<dbReference type="CDD" id="cd02440">
    <property type="entry name" value="AdoMet_MTases"/>
    <property type="match status" value="1"/>
</dbReference>
<dbReference type="InterPro" id="IPR029063">
    <property type="entry name" value="SAM-dependent_MTases_sf"/>
</dbReference>
<dbReference type="Proteomes" id="UP000002729">
    <property type="component" value="Unassembled WGS sequence"/>
</dbReference>